<comment type="caution">
    <text evidence="9">The sequence shown here is derived from an EMBL/GenBank/DDBJ whole genome shotgun (WGS) entry which is preliminary data.</text>
</comment>
<dbReference type="InterPro" id="IPR012675">
    <property type="entry name" value="Beta-grasp_dom_sf"/>
</dbReference>
<accession>A0A6L5HVR4</accession>
<evidence type="ECO:0000256" key="1">
    <source>
        <dbReference type="ARBA" id="ARBA00022630"/>
    </source>
</evidence>
<dbReference type="Gene3D" id="3.40.50.80">
    <property type="entry name" value="Nucleotide-binding domain of ferredoxin-NADP reductase (FNR) module"/>
    <property type="match status" value="1"/>
</dbReference>
<dbReference type="SUPFAM" id="SSF52343">
    <property type="entry name" value="Ferredoxin reductase-like, C-terminal NADP-linked domain"/>
    <property type="match status" value="1"/>
</dbReference>
<gene>
    <name evidence="9" type="ORF">GHO27_17260</name>
</gene>
<dbReference type="InterPro" id="IPR017927">
    <property type="entry name" value="FAD-bd_FR_type"/>
</dbReference>
<evidence type="ECO:0000256" key="4">
    <source>
        <dbReference type="ARBA" id="ARBA00023002"/>
    </source>
</evidence>
<keyword evidence="6" id="KW-0411">Iron-sulfur</keyword>
<dbReference type="InterPro" id="IPR039261">
    <property type="entry name" value="FNR_nucleotide-bd"/>
</dbReference>
<feature type="domain" description="FAD-binding FR-type" evidence="8">
    <location>
        <begin position="4"/>
        <end position="106"/>
    </location>
</feature>
<dbReference type="PRINTS" id="PR00409">
    <property type="entry name" value="PHDIOXRDTASE"/>
</dbReference>
<organism evidence="9 10">
    <name type="scientific">Pseudomonas helleri</name>
    <dbReference type="NCBI Taxonomy" id="1608996"/>
    <lineage>
        <taxon>Bacteria</taxon>
        <taxon>Pseudomonadati</taxon>
        <taxon>Pseudomonadota</taxon>
        <taxon>Gammaproteobacteria</taxon>
        <taxon>Pseudomonadales</taxon>
        <taxon>Pseudomonadaceae</taxon>
        <taxon>Pseudomonas</taxon>
    </lineage>
</organism>
<dbReference type="InterPro" id="IPR036010">
    <property type="entry name" value="2Fe-2S_ferredoxin-like_sf"/>
</dbReference>
<dbReference type="Pfam" id="PF00111">
    <property type="entry name" value="Fer2"/>
    <property type="match status" value="1"/>
</dbReference>
<dbReference type="Gene3D" id="2.40.30.10">
    <property type="entry name" value="Translation factors"/>
    <property type="match status" value="1"/>
</dbReference>
<feature type="domain" description="2Fe-2S ferredoxin-type" evidence="7">
    <location>
        <begin position="226"/>
        <end position="309"/>
    </location>
</feature>
<dbReference type="RefSeq" id="WP_153374397.1">
    <property type="nucleotide sequence ID" value="NZ_WIVU01000037.1"/>
</dbReference>
<evidence type="ECO:0000256" key="6">
    <source>
        <dbReference type="ARBA" id="ARBA00023014"/>
    </source>
</evidence>
<keyword evidence="1" id="KW-0285">Flavoprotein</keyword>
<keyword evidence="4" id="KW-0560">Oxidoreductase</keyword>
<dbReference type="PROSITE" id="PS51085">
    <property type="entry name" value="2FE2S_FER_2"/>
    <property type="match status" value="1"/>
</dbReference>
<dbReference type="InterPro" id="IPR006058">
    <property type="entry name" value="2Fe2S_fd_BS"/>
</dbReference>
<dbReference type="Gene3D" id="3.10.20.30">
    <property type="match status" value="1"/>
</dbReference>
<keyword evidence="2" id="KW-0001">2Fe-2S</keyword>
<dbReference type="GO" id="GO:0051537">
    <property type="term" value="F:2 iron, 2 sulfur cluster binding"/>
    <property type="evidence" value="ECO:0007669"/>
    <property type="project" value="UniProtKB-KW"/>
</dbReference>
<dbReference type="InterPro" id="IPR050415">
    <property type="entry name" value="MRET"/>
</dbReference>
<protein>
    <submittedName>
        <fullName evidence="9">2Fe-2S iron-sulfur cluster binding domain-containing protein</fullName>
    </submittedName>
</protein>
<keyword evidence="5" id="KW-0408">Iron</keyword>
<dbReference type="SUPFAM" id="SSF63380">
    <property type="entry name" value="Riboflavin synthase domain-like"/>
    <property type="match status" value="1"/>
</dbReference>
<dbReference type="Proteomes" id="UP000478064">
    <property type="component" value="Unassembled WGS sequence"/>
</dbReference>
<dbReference type="GO" id="GO:0046872">
    <property type="term" value="F:metal ion binding"/>
    <property type="evidence" value="ECO:0007669"/>
    <property type="project" value="UniProtKB-KW"/>
</dbReference>
<dbReference type="PROSITE" id="PS00197">
    <property type="entry name" value="2FE2S_FER_1"/>
    <property type="match status" value="1"/>
</dbReference>
<evidence type="ECO:0000259" key="7">
    <source>
        <dbReference type="PROSITE" id="PS51085"/>
    </source>
</evidence>
<dbReference type="SUPFAM" id="SSF54292">
    <property type="entry name" value="2Fe-2S ferredoxin-like"/>
    <property type="match status" value="1"/>
</dbReference>
<dbReference type="PANTHER" id="PTHR47354">
    <property type="entry name" value="NADH OXIDOREDUCTASE HCR"/>
    <property type="match status" value="1"/>
</dbReference>
<evidence type="ECO:0000256" key="5">
    <source>
        <dbReference type="ARBA" id="ARBA00023004"/>
    </source>
</evidence>
<evidence type="ECO:0000313" key="10">
    <source>
        <dbReference type="Proteomes" id="UP000478064"/>
    </source>
</evidence>
<proteinExistence type="predicted"/>
<evidence type="ECO:0000256" key="2">
    <source>
        <dbReference type="ARBA" id="ARBA00022714"/>
    </source>
</evidence>
<evidence type="ECO:0000313" key="9">
    <source>
        <dbReference type="EMBL" id="MQU07439.1"/>
    </source>
</evidence>
<dbReference type="CDD" id="cd00207">
    <property type="entry name" value="fer2"/>
    <property type="match status" value="1"/>
</dbReference>
<name>A0A6L5HVR4_9PSED</name>
<dbReference type="CDD" id="cd06185">
    <property type="entry name" value="PDR_like"/>
    <property type="match status" value="1"/>
</dbReference>
<dbReference type="PROSITE" id="PS51384">
    <property type="entry name" value="FAD_FR"/>
    <property type="match status" value="1"/>
</dbReference>
<dbReference type="EMBL" id="WIVU01000037">
    <property type="protein sequence ID" value="MQU07439.1"/>
    <property type="molecule type" value="Genomic_DNA"/>
</dbReference>
<dbReference type="InterPro" id="IPR017938">
    <property type="entry name" value="Riboflavin_synthase-like_b-brl"/>
</dbReference>
<dbReference type="InterPro" id="IPR001041">
    <property type="entry name" value="2Fe-2S_ferredoxin-type"/>
</dbReference>
<reference evidence="9 10" key="1">
    <citation type="submission" date="2019-10" db="EMBL/GenBank/DDBJ databases">
        <title>Evaluation of single-gene subtyping targets for Pseudomonas.</title>
        <authorList>
            <person name="Reichler S.J."/>
            <person name="Orsi R.H."/>
            <person name="Wiedmann M."/>
            <person name="Martin N.H."/>
            <person name="Murphy S.I."/>
        </authorList>
    </citation>
    <scope>NUCLEOTIDE SEQUENCE [LARGE SCALE GENOMIC DNA]</scope>
    <source>
        <strain evidence="9 10">FSL R10-1637</strain>
    </source>
</reference>
<dbReference type="PANTHER" id="PTHR47354:SF1">
    <property type="entry name" value="CARNITINE MONOOXYGENASE REDUCTASE SUBUNIT"/>
    <property type="match status" value="1"/>
</dbReference>
<evidence type="ECO:0000259" key="8">
    <source>
        <dbReference type="PROSITE" id="PS51384"/>
    </source>
</evidence>
<evidence type="ECO:0000256" key="3">
    <source>
        <dbReference type="ARBA" id="ARBA00022723"/>
    </source>
</evidence>
<keyword evidence="3" id="KW-0479">Metal-binding</keyword>
<sequence length="309" mass="33252">MSKAADVQVFVQHRYALTPAIDCWRLARRDGAPLPPFSAGAHVEVQIAPGVRRAYSLCSDPAHTGFYEIAVKHEVDGRGGSRALHQLVHINSDLSIGAPRNLFALTHEPGLHVLVGAGVGLTPLIAMAHSLHHSGAAFQLIARVRQREDLLFAPLLEQGPWHDCVTVSYSSQGALELPDNAAHVYCCGPDGFMQAVKAHYSALPDAHWHQEHFSASAVSTGGEHGYRLLLSASGREIEVAAGQRLIDALRVNGVACETVCEQGVCGSCVVGWQDGRPRHQDECLTDEDRQSYVALCCAGCDSDSLTLEL</sequence>
<dbReference type="AlphaFoldDB" id="A0A6L5HVR4"/>
<dbReference type="GO" id="GO:0016491">
    <property type="term" value="F:oxidoreductase activity"/>
    <property type="evidence" value="ECO:0007669"/>
    <property type="project" value="UniProtKB-KW"/>
</dbReference>